<gene>
    <name evidence="1" type="ORF">PORY_001076</name>
</gene>
<keyword evidence="2" id="KW-1185">Reference proteome</keyword>
<organism evidence="1 2">
    <name type="scientific">Pneumocystis oryctolagi</name>
    <dbReference type="NCBI Taxonomy" id="42067"/>
    <lineage>
        <taxon>Eukaryota</taxon>
        <taxon>Fungi</taxon>
        <taxon>Dikarya</taxon>
        <taxon>Ascomycota</taxon>
        <taxon>Taphrinomycotina</taxon>
        <taxon>Pneumocystomycetes</taxon>
        <taxon>Pneumocystaceae</taxon>
        <taxon>Pneumocystis</taxon>
    </lineage>
</organism>
<reference evidence="1 2" key="1">
    <citation type="journal article" date="2021" name="Commun. Biol.">
        <title>Genomic insights into the host specific adaptation of the Pneumocystis genus.</title>
        <authorList>
            <person name="Cisse O.H."/>
            <person name="Ma L."/>
            <person name="Dekker J.P."/>
            <person name="Khil P.P."/>
            <person name="Youn J.-H."/>
            <person name="Brenchley J.M."/>
            <person name="Blair R."/>
            <person name="Pahar B."/>
            <person name="Chabe M."/>
            <person name="Van Rompay K.K.A."/>
            <person name="Keesler R."/>
            <person name="Sukura A."/>
            <person name="Hirsch V."/>
            <person name="Kutty G."/>
            <person name="Liu Y."/>
            <person name="Peng L."/>
            <person name="Chen J."/>
            <person name="Song J."/>
            <person name="Weissenbacher-Lang C."/>
            <person name="Xu J."/>
            <person name="Upham N.S."/>
            <person name="Stajich J.E."/>
            <person name="Cuomo C.A."/>
            <person name="Cushion M.T."/>
            <person name="Kovacs J.A."/>
        </authorList>
    </citation>
    <scope>NUCLEOTIDE SEQUENCE [LARGE SCALE GENOMIC DNA]</scope>
    <source>
        <strain evidence="1 2">RABM</strain>
    </source>
</reference>
<evidence type="ECO:0000313" key="1">
    <source>
        <dbReference type="EMBL" id="KAG4305520.1"/>
    </source>
</evidence>
<dbReference type="Proteomes" id="UP000768646">
    <property type="component" value="Unassembled WGS sequence"/>
</dbReference>
<dbReference type="EMBL" id="JABTEG010000003">
    <property type="protein sequence ID" value="KAG4305520.1"/>
    <property type="molecule type" value="Genomic_DNA"/>
</dbReference>
<evidence type="ECO:0000313" key="2">
    <source>
        <dbReference type="Proteomes" id="UP000768646"/>
    </source>
</evidence>
<sequence length="114" mass="13119">MLLSNEEYLNSLSLLFASKKEKGITKTDSYKNLENVQKNGGEFDDISYSTYKLLFRATDGKKIKISTLVDSSFLTPFFSKYTEICKSGMTRLKKRDRKKQKAKKNKLVNIDTKS</sequence>
<accession>A0ACB7CDQ6</accession>
<proteinExistence type="predicted"/>
<comment type="caution">
    <text evidence="1">The sequence shown here is derived from an EMBL/GenBank/DDBJ whole genome shotgun (WGS) entry which is preliminary data.</text>
</comment>
<protein>
    <submittedName>
        <fullName evidence="1">Uncharacterized protein</fullName>
    </submittedName>
</protein>
<name>A0ACB7CDQ6_9ASCO</name>